<evidence type="ECO:0000256" key="8">
    <source>
        <dbReference type="ARBA" id="ARBA00023012"/>
    </source>
</evidence>
<feature type="domain" description="Histidine kinase" evidence="10">
    <location>
        <begin position="547"/>
        <end position="804"/>
    </location>
</feature>
<evidence type="ECO:0000259" key="11">
    <source>
        <dbReference type="PROSITE" id="PS50110"/>
    </source>
</evidence>
<keyword evidence="7" id="KW-0067">ATP-binding</keyword>
<dbReference type="CDD" id="cd00130">
    <property type="entry name" value="PAS"/>
    <property type="match status" value="3"/>
</dbReference>
<dbReference type="CDD" id="cd00082">
    <property type="entry name" value="HisKA"/>
    <property type="match status" value="1"/>
</dbReference>
<dbReference type="InterPro" id="IPR004358">
    <property type="entry name" value="Sig_transdc_His_kin-like_C"/>
</dbReference>
<feature type="domain" description="PAS" evidence="12">
    <location>
        <begin position="285"/>
        <end position="337"/>
    </location>
</feature>
<dbReference type="EC" id="2.7.13.3" evidence="2"/>
<keyword evidence="3 9" id="KW-0597">Phosphoprotein</keyword>
<dbReference type="SUPFAM" id="SSF55874">
    <property type="entry name" value="ATPase domain of HSP90 chaperone/DNA topoisomerase II/histidine kinase"/>
    <property type="match status" value="1"/>
</dbReference>
<dbReference type="SMART" id="SM00387">
    <property type="entry name" value="HATPase_c"/>
    <property type="match status" value="1"/>
</dbReference>
<protein>
    <recommendedName>
        <fullName evidence="2">histidine kinase</fullName>
        <ecNumber evidence="2">2.7.13.3</ecNumber>
    </recommendedName>
</protein>
<feature type="domain" description="PAS" evidence="12">
    <location>
        <begin position="157"/>
        <end position="229"/>
    </location>
</feature>
<dbReference type="KEGG" id="dax:FDQ92_04395"/>
<dbReference type="SMART" id="SM00448">
    <property type="entry name" value="REC"/>
    <property type="match status" value="1"/>
</dbReference>
<dbReference type="SUPFAM" id="SSF55785">
    <property type="entry name" value="PYP-like sensor domain (PAS domain)"/>
    <property type="match status" value="3"/>
</dbReference>
<feature type="domain" description="PAC" evidence="13">
    <location>
        <begin position="482"/>
        <end position="534"/>
    </location>
</feature>
<dbReference type="EMBL" id="CP040098">
    <property type="protein sequence ID" value="QCQ21482.1"/>
    <property type="molecule type" value="Genomic_DNA"/>
</dbReference>
<dbReference type="InterPro" id="IPR035965">
    <property type="entry name" value="PAS-like_dom_sf"/>
</dbReference>
<dbReference type="OrthoDB" id="9769169at2"/>
<organism evidence="14 15">
    <name type="scientific">Desulfoglaeba alkanexedens ALDC</name>
    <dbReference type="NCBI Taxonomy" id="980445"/>
    <lineage>
        <taxon>Bacteria</taxon>
        <taxon>Pseudomonadati</taxon>
        <taxon>Thermodesulfobacteriota</taxon>
        <taxon>Syntrophobacteria</taxon>
        <taxon>Syntrophobacterales</taxon>
        <taxon>Syntrophobacteraceae</taxon>
        <taxon>Desulfoglaeba</taxon>
    </lineage>
</organism>
<dbReference type="PRINTS" id="PR00344">
    <property type="entry name" value="BCTRLSENSOR"/>
</dbReference>
<dbReference type="InterPro" id="IPR000014">
    <property type="entry name" value="PAS"/>
</dbReference>
<dbReference type="GO" id="GO:0000155">
    <property type="term" value="F:phosphorelay sensor kinase activity"/>
    <property type="evidence" value="ECO:0007669"/>
    <property type="project" value="InterPro"/>
</dbReference>
<dbReference type="InterPro" id="IPR001789">
    <property type="entry name" value="Sig_transdc_resp-reg_receiver"/>
</dbReference>
<evidence type="ECO:0000259" key="12">
    <source>
        <dbReference type="PROSITE" id="PS50112"/>
    </source>
</evidence>
<dbReference type="Pfam" id="PF08448">
    <property type="entry name" value="PAS_4"/>
    <property type="match status" value="2"/>
</dbReference>
<dbReference type="InterPro" id="IPR001610">
    <property type="entry name" value="PAC"/>
</dbReference>
<keyword evidence="15" id="KW-1185">Reference proteome</keyword>
<dbReference type="Gene3D" id="3.30.450.20">
    <property type="entry name" value="PAS domain"/>
    <property type="match status" value="3"/>
</dbReference>
<evidence type="ECO:0000256" key="9">
    <source>
        <dbReference type="PROSITE-ProRule" id="PRU00169"/>
    </source>
</evidence>
<evidence type="ECO:0000259" key="10">
    <source>
        <dbReference type="PROSITE" id="PS50109"/>
    </source>
</evidence>
<comment type="catalytic activity">
    <reaction evidence="1">
        <text>ATP + protein L-histidine = ADP + protein N-phospho-L-histidine.</text>
        <dbReference type="EC" id="2.7.13.3"/>
    </reaction>
</comment>
<evidence type="ECO:0000256" key="6">
    <source>
        <dbReference type="ARBA" id="ARBA00022777"/>
    </source>
</evidence>
<keyword evidence="5" id="KW-0547">Nucleotide-binding</keyword>
<dbReference type="NCBIfam" id="TIGR00229">
    <property type="entry name" value="sensory_box"/>
    <property type="match status" value="3"/>
</dbReference>
<reference evidence="14 15" key="1">
    <citation type="submission" date="2019-05" db="EMBL/GenBank/DDBJ databases">
        <title>The Complete Genome Sequence of the n-alkane-degrading Desulfoglaeba alkanexedens ALDC reveals multiple alkylsuccinate synthase gene clusters.</title>
        <authorList>
            <person name="Callaghan A.V."/>
            <person name="Davidova I.A."/>
            <person name="Duncan K.E."/>
            <person name="Morris B."/>
            <person name="McInerney M.J."/>
        </authorList>
    </citation>
    <scope>NUCLEOTIDE SEQUENCE [LARGE SCALE GENOMIC DNA]</scope>
    <source>
        <strain evidence="14 15">ALDC</strain>
    </source>
</reference>
<keyword evidence="8" id="KW-0902">Two-component regulatory system</keyword>
<name>A0A4P8L3Y0_9BACT</name>
<dbReference type="Pfam" id="PF00072">
    <property type="entry name" value="Response_reg"/>
    <property type="match status" value="1"/>
</dbReference>
<evidence type="ECO:0000256" key="2">
    <source>
        <dbReference type="ARBA" id="ARBA00012438"/>
    </source>
</evidence>
<feature type="domain" description="Response regulatory" evidence="11">
    <location>
        <begin position="13"/>
        <end position="127"/>
    </location>
</feature>
<evidence type="ECO:0000259" key="13">
    <source>
        <dbReference type="PROSITE" id="PS50113"/>
    </source>
</evidence>
<dbReference type="PROSITE" id="PS50109">
    <property type="entry name" value="HIS_KIN"/>
    <property type="match status" value="1"/>
</dbReference>
<dbReference type="Gene3D" id="3.30.565.10">
    <property type="entry name" value="Histidine kinase-like ATPase, C-terminal domain"/>
    <property type="match status" value="1"/>
</dbReference>
<dbReference type="RefSeq" id="WP_137423453.1">
    <property type="nucleotide sequence ID" value="NZ_CP040098.1"/>
</dbReference>
<dbReference type="InterPro" id="IPR013655">
    <property type="entry name" value="PAS_fold_3"/>
</dbReference>
<dbReference type="PANTHER" id="PTHR43065:SF46">
    <property type="entry name" value="C4-DICARBOXYLATE TRANSPORT SENSOR PROTEIN DCTB"/>
    <property type="match status" value="1"/>
</dbReference>
<evidence type="ECO:0000256" key="7">
    <source>
        <dbReference type="ARBA" id="ARBA00022840"/>
    </source>
</evidence>
<dbReference type="Pfam" id="PF02518">
    <property type="entry name" value="HATPase_c"/>
    <property type="match status" value="1"/>
</dbReference>
<evidence type="ECO:0000256" key="3">
    <source>
        <dbReference type="ARBA" id="ARBA00022553"/>
    </source>
</evidence>
<dbReference type="SMART" id="SM00091">
    <property type="entry name" value="PAS"/>
    <property type="match status" value="3"/>
</dbReference>
<feature type="modified residue" description="4-aspartylphosphate" evidence="9">
    <location>
        <position position="62"/>
    </location>
</feature>
<dbReference type="SUPFAM" id="SSF52172">
    <property type="entry name" value="CheY-like"/>
    <property type="match status" value="1"/>
</dbReference>
<evidence type="ECO:0000256" key="5">
    <source>
        <dbReference type="ARBA" id="ARBA00022741"/>
    </source>
</evidence>
<accession>A0A4P8L3Y0</accession>
<proteinExistence type="predicted"/>
<reference evidence="14 15" key="2">
    <citation type="submission" date="2019-05" db="EMBL/GenBank/DDBJ databases">
        <authorList>
            <person name="Suflita J.M."/>
            <person name="Marks C.R."/>
        </authorList>
    </citation>
    <scope>NUCLEOTIDE SEQUENCE [LARGE SCALE GENOMIC DNA]</scope>
    <source>
        <strain evidence="14 15">ALDC</strain>
    </source>
</reference>
<evidence type="ECO:0000256" key="4">
    <source>
        <dbReference type="ARBA" id="ARBA00022679"/>
    </source>
</evidence>
<dbReference type="PROSITE" id="PS50110">
    <property type="entry name" value="RESPONSE_REGULATORY"/>
    <property type="match status" value="1"/>
</dbReference>
<dbReference type="Pfam" id="PF08447">
    <property type="entry name" value="PAS_3"/>
    <property type="match status" value="1"/>
</dbReference>
<dbReference type="InterPro" id="IPR003661">
    <property type="entry name" value="HisK_dim/P_dom"/>
</dbReference>
<dbReference type="PROSITE" id="PS50113">
    <property type="entry name" value="PAC"/>
    <property type="match status" value="2"/>
</dbReference>
<dbReference type="InterPro" id="IPR013656">
    <property type="entry name" value="PAS_4"/>
</dbReference>
<evidence type="ECO:0000256" key="1">
    <source>
        <dbReference type="ARBA" id="ARBA00000085"/>
    </source>
</evidence>
<dbReference type="Gene3D" id="1.10.287.130">
    <property type="match status" value="1"/>
</dbReference>
<dbReference type="InterPro" id="IPR011006">
    <property type="entry name" value="CheY-like_superfamily"/>
</dbReference>
<keyword evidence="4" id="KW-0808">Transferase</keyword>
<keyword evidence="6" id="KW-0418">Kinase</keyword>
<dbReference type="PROSITE" id="PS50112">
    <property type="entry name" value="PAS"/>
    <property type="match status" value="3"/>
</dbReference>
<dbReference type="InterPro" id="IPR000700">
    <property type="entry name" value="PAS-assoc_C"/>
</dbReference>
<dbReference type="PANTHER" id="PTHR43065">
    <property type="entry name" value="SENSOR HISTIDINE KINASE"/>
    <property type="match status" value="1"/>
</dbReference>
<dbReference type="Gene3D" id="3.40.50.2300">
    <property type="match status" value="1"/>
</dbReference>
<dbReference type="InterPro" id="IPR036890">
    <property type="entry name" value="HATPase_C_sf"/>
</dbReference>
<dbReference type="CDD" id="cd00156">
    <property type="entry name" value="REC"/>
    <property type="match status" value="1"/>
</dbReference>
<evidence type="ECO:0000313" key="14">
    <source>
        <dbReference type="EMBL" id="QCQ21482.1"/>
    </source>
</evidence>
<dbReference type="InterPro" id="IPR003594">
    <property type="entry name" value="HATPase_dom"/>
</dbReference>
<sequence length="810" mass="90675">MEKGFAEARRTEQILIVDDEAGIRNLLRELLQKHGYRCRTAADAREARAILEAEPFELVISDVNMPGESGLSLVRHVFENCPDTAAVMVSVMDDPQVAREAFGLGIYGYVVKPFDLECVLIVVENALRRRRLEIENRLHRETLEKLVAERTKQLQVSCERYRELVETLPGVVYTGATDWAIVFVDEKVRDLTGYSAREFLSGEVRWPDIILPEDLPGAKKAFRDALTGCLQFVREYRIRTRSGDAAWIQDRGKIVCREEGKVDHVSGFLFDITERKRTADAIVQAKEEWENTFDAVPDLIAILDADHRIVRMNRSMSKRLGVTLEEAVGRHCHELVHGLSEPILGCPHGRMLNSGEEYSAEIYDERLKGWFHVSCSPLHAPDGRMIGGVHVAREVTALKETARALRRAHAELSQLIEAISSVLITLDSKNRIVRWNSHAERVFGFTADQVRGKRLEDCDLRWQWGRVCDILARCRDSRAPQRLEEVRFTRPNGKQGFLGMVFTPIPREGEEGSYVLIMAADITHRKIMESQLAQAQKLEAIGQLAAGIAHEINTPTQYVGDNTRFLKDAFDEILSIVRGYGALLERVKSEQPDHPDVRAIEELIQEVDLDYLMEEIPRAIEQSLDGVGRVAKIVLAMKEFSHPGVEEKVAVDINKAIENTVTVAHNEWKYVAELVTDFDRGMPNVPCLPGELNQVFLNIIVNAAQAIAEKTGDRPEAKGTITIRTRKNGGNCEIAVTDTGGGIPEEIQSRVFDPFFTTKEVGKGTGQGLAISHDVVVNKHGGTITFESEPGVGTTFLIQLPLDDSNAEKG</sequence>
<dbReference type="AlphaFoldDB" id="A0A4P8L3Y0"/>
<evidence type="ECO:0000313" key="15">
    <source>
        <dbReference type="Proteomes" id="UP000298602"/>
    </source>
</evidence>
<dbReference type="InterPro" id="IPR005467">
    <property type="entry name" value="His_kinase_dom"/>
</dbReference>
<dbReference type="Proteomes" id="UP000298602">
    <property type="component" value="Chromosome"/>
</dbReference>
<dbReference type="SMART" id="SM00086">
    <property type="entry name" value="PAC"/>
    <property type="match status" value="2"/>
</dbReference>
<feature type="domain" description="PAC" evidence="13">
    <location>
        <begin position="232"/>
        <end position="284"/>
    </location>
</feature>
<feature type="domain" description="PAS" evidence="12">
    <location>
        <begin position="408"/>
        <end position="453"/>
    </location>
</feature>
<gene>
    <name evidence="14" type="ORF">FDQ92_04395</name>
</gene>